<accession>A0AA36IX60</accession>
<dbReference type="Proteomes" id="UP001178507">
    <property type="component" value="Unassembled WGS sequence"/>
</dbReference>
<evidence type="ECO:0000313" key="1">
    <source>
        <dbReference type="EMBL" id="CAJ1394419.1"/>
    </source>
</evidence>
<sequence length="497" mass="55015">MMLLQTRLAREPTGVCVPPPNMAAEAYTLPIERVVEAFWPQDGFCVFGGAGAWARECANSRIRKDISNFVTQEFGFVSEFFTAPSATPFTFRLPDGRAVTTRDHVYPLDDVYCLVNGWYDLDAEQLLHNFSFLEEASDRACAELEQLLPSFHSISMLDLTVESFADEKALQELMANDSNSAEVTEAIVHGMRVHAAAKCLLRGPARQPGAVQQSKDKSGGKGALCDVSNCASRSRLVEWTDEAPKSGCGHLLQEGLCAEANACACHTHAADCYVPIPLVMQQHPHTDGFCYFNGTAFYVSFPGTENMSEVILAMRGSDYKGLNTGPLVTYKFDGREISSYMDASHYLYDDLYGFSLGFLQGQGLRSDWMLNSSRWTQLSEQMCNNIQQEFNFSNHELVLSDWLDYNAVIAVMTACSAGMPAPGSSKQSVLDMAGWQSPSSCRPVSRRDFAKHHYVKCILGYRNSAMDMAYLNSRACLLEGNRIGHLSECPYSPEMTS</sequence>
<evidence type="ECO:0000313" key="2">
    <source>
        <dbReference type="Proteomes" id="UP001178507"/>
    </source>
</evidence>
<proteinExistence type="predicted"/>
<keyword evidence="2" id="KW-1185">Reference proteome</keyword>
<dbReference type="EMBL" id="CAUJNA010002835">
    <property type="protein sequence ID" value="CAJ1394419.1"/>
    <property type="molecule type" value="Genomic_DNA"/>
</dbReference>
<comment type="caution">
    <text evidence="1">The sequence shown here is derived from an EMBL/GenBank/DDBJ whole genome shotgun (WGS) entry which is preliminary data.</text>
</comment>
<reference evidence="1" key="1">
    <citation type="submission" date="2023-08" db="EMBL/GenBank/DDBJ databases">
        <authorList>
            <person name="Chen Y."/>
            <person name="Shah S."/>
            <person name="Dougan E. K."/>
            <person name="Thang M."/>
            <person name="Chan C."/>
        </authorList>
    </citation>
    <scope>NUCLEOTIDE SEQUENCE</scope>
</reference>
<protein>
    <submittedName>
        <fullName evidence="1">Uncharacterized protein</fullName>
    </submittedName>
</protein>
<name>A0AA36IX60_9DINO</name>
<dbReference type="AlphaFoldDB" id="A0AA36IX60"/>
<organism evidence="1 2">
    <name type="scientific">Effrenium voratum</name>
    <dbReference type="NCBI Taxonomy" id="2562239"/>
    <lineage>
        <taxon>Eukaryota</taxon>
        <taxon>Sar</taxon>
        <taxon>Alveolata</taxon>
        <taxon>Dinophyceae</taxon>
        <taxon>Suessiales</taxon>
        <taxon>Symbiodiniaceae</taxon>
        <taxon>Effrenium</taxon>
    </lineage>
</organism>
<gene>
    <name evidence="1" type="ORF">EVOR1521_LOCUS19073</name>
</gene>